<accession>A0A699H570</accession>
<dbReference type="PANTHER" id="PTHR11439:SF524">
    <property type="entry name" value="RNA-DIRECTED DNA POLYMERASE, PROTEIN KINASE RLK-PELLE-DLSV FAMILY"/>
    <property type="match status" value="1"/>
</dbReference>
<sequence>MFLSQRKYDAEILERAHMVCLYMHHPREPHYSTLKWIFCYVRGTINYGVQLYSSSTSSLVGYLVADCAGWPTTRRSTFGYCEYLGNNLLSWSSKRQLTLSRLV</sequence>
<dbReference type="PANTHER" id="PTHR11439">
    <property type="entry name" value="GAG-POL-RELATED RETROTRANSPOSON"/>
    <property type="match status" value="1"/>
</dbReference>
<comment type="caution">
    <text evidence="1">The sequence shown here is derived from an EMBL/GenBank/DDBJ whole genome shotgun (WGS) entry which is preliminary data.</text>
</comment>
<dbReference type="AlphaFoldDB" id="A0A699H570"/>
<dbReference type="EMBL" id="BKCJ010072812">
    <property type="protein sequence ID" value="GEW76324.1"/>
    <property type="molecule type" value="Genomic_DNA"/>
</dbReference>
<gene>
    <name evidence="1" type="ORF">Tci_248300</name>
</gene>
<name>A0A699H570_TANCI</name>
<proteinExistence type="predicted"/>
<reference evidence="1" key="1">
    <citation type="journal article" date="2019" name="Sci. Rep.">
        <title>Draft genome of Tanacetum cinerariifolium, the natural source of mosquito coil.</title>
        <authorList>
            <person name="Yamashiro T."/>
            <person name="Shiraishi A."/>
            <person name="Satake H."/>
            <person name="Nakayama K."/>
        </authorList>
    </citation>
    <scope>NUCLEOTIDE SEQUENCE</scope>
</reference>
<organism evidence="1">
    <name type="scientific">Tanacetum cinerariifolium</name>
    <name type="common">Dalmatian daisy</name>
    <name type="synonym">Chrysanthemum cinerariifolium</name>
    <dbReference type="NCBI Taxonomy" id="118510"/>
    <lineage>
        <taxon>Eukaryota</taxon>
        <taxon>Viridiplantae</taxon>
        <taxon>Streptophyta</taxon>
        <taxon>Embryophyta</taxon>
        <taxon>Tracheophyta</taxon>
        <taxon>Spermatophyta</taxon>
        <taxon>Magnoliopsida</taxon>
        <taxon>eudicotyledons</taxon>
        <taxon>Gunneridae</taxon>
        <taxon>Pentapetalae</taxon>
        <taxon>asterids</taxon>
        <taxon>campanulids</taxon>
        <taxon>Asterales</taxon>
        <taxon>Asteraceae</taxon>
        <taxon>Asteroideae</taxon>
        <taxon>Anthemideae</taxon>
        <taxon>Anthemidinae</taxon>
        <taxon>Tanacetum</taxon>
    </lineage>
</organism>
<evidence type="ECO:0000313" key="1">
    <source>
        <dbReference type="EMBL" id="GEW76324.1"/>
    </source>
</evidence>
<protein>
    <submittedName>
        <fullName evidence="1">Ribonuclease H-like domain-containing protein</fullName>
    </submittedName>
</protein>